<reference evidence="1" key="2">
    <citation type="journal article" date="2023" name="IMA Fungus">
        <title>Comparative genomic study of the Penicillium genus elucidates a diverse pangenome and 15 lateral gene transfer events.</title>
        <authorList>
            <person name="Petersen C."/>
            <person name="Sorensen T."/>
            <person name="Nielsen M.R."/>
            <person name="Sondergaard T.E."/>
            <person name="Sorensen J.L."/>
            <person name="Fitzpatrick D.A."/>
            <person name="Frisvad J.C."/>
            <person name="Nielsen K.L."/>
        </authorList>
    </citation>
    <scope>NUCLEOTIDE SEQUENCE</scope>
    <source>
        <strain evidence="1">IBT 34128</strain>
    </source>
</reference>
<dbReference type="Proteomes" id="UP001141434">
    <property type="component" value="Unassembled WGS sequence"/>
</dbReference>
<dbReference type="GO" id="GO:0005506">
    <property type="term" value="F:iron ion binding"/>
    <property type="evidence" value="ECO:0007669"/>
    <property type="project" value="InterPro"/>
</dbReference>
<organism evidence="1 2">
    <name type="scientific">Penicillium alfredii</name>
    <dbReference type="NCBI Taxonomy" id="1506179"/>
    <lineage>
        <taxon>Eukaryota</taxon>
        <taxon>Fungi</taxon>
        <taxon>Dikarya</taxon>
        <taxon>Ascomycota</taxon>
        <taxon>Pezizomycotina</taxon>
        <taxon>Eurotiomycetes</taxon>
        <taxon>Eurotiomycetidae</taxon>
        <taxon>Eurotiales</taxon>
        <taxon>Aspergillaceae</taxon>
        <taxon>Penicillium</taxon>
    </lineage>
</organism>
<comment type="caution">
    <text evidence="1">The sequence shown here is derived from an EMBL/GenBank/DDBJ whole genome shotgun (WGS) entry which is preliminary data.</text>
</comment>
<gene>
    <name evidence="1" type="ORF">NUU61_000816</name>
</gene>
<dbReference type="GO" id="GO:0043386">
    <property type="term" value="P:mycotoxin biosynthetic process"/>
    <property type="evidence" value="ECO:0007669"/>
    <property type="project" value="UniProtKB-ARBA"/>
</dbReference>
<dbReference type="GO" id="GO:0016705">
    <property type="term" value="F:oxidoreductase activity, acting on paired donors, with incorporation or reduction of molecular oxygen"/>
    <property type="evidence" value="ECO:0007669"/>
    <property type="project" value="InterPro"/>
</dbReference>
<evidence type="ECO:0000313" key="2">
    <source>
        <dbReference type="Proteomes" id="UP001141434"/>
    </source>
</evidence>
<reference evidence="1" key="1">
    <citation type="submission" date="2022-11" db="EMBL/GenBank/DDBJ databases">
        <authorList>
            <person name="Petersen C."/>
        </authorList>
    </citation>
    <scope>NUCLEOTIDE SEQUENCE</scope>
    <source>
        <strain evidence="1">IBT 34128</strain>
    </source>
</reference>
<dbReference type="EMBL" id="JAPMSZ010000001">
    <property type="protein sequence ID" value="KAJ5115057.1"/>
    <property type="molecule type" value="Genomic_DNA"/>
</dbReference>
<dbReference type="GO" id="GO:0020037">
    <property type="term" value="F:heme binding"/>
    <property type="evidence" value="ECO:0007669"/>
    <property type="project" value="InterPro"/>
</dbReference>
<evidence type="ECO:0000313" key="1">
    <source>
        <dbReference type="EMBL" id="KAJ5115057.1"/>
    </source>
</evidence>
<dbReference type="Gene3D" id="1.10.630.10">
    <property type="entry name" value="Cytochrome P450"/>
    <property type="match status" value="1"/>
</dbReference>
<dbReference type="Pfam" id="PF00067">
    <property type="entry name" value="p450"/>
    <property type="match status" value="1"/>
</dbReference>
<dbReference type="InterPro" id="IPR001128">
    <property type="entry name" value="Cyt_P450"/>
</dbReference>
<dbReference type="GO" id="GO:0004497">
    <property type="term" value="F:monooxygenase activity"/>
    <property type="evidence" value="ECO:0007669"/>
    <property type="project" value="InterPro"/>
</dbReference>
<protein>
    <submittedName>
        <fullName evidence="1">Uncharacterized protein</fullName>
    </submittedName>
</protein>
<dbReference type="RefSeq" id="XP_056516249.1">
    <property type="nucleotide sequence ID" value="XM_056651399.1"/>
</dbReference>
<accession>A0A9W9GBF6</accession>
<keyword evidence="2" id="KW-1185">Reference proteome</keyword>
<dbReference type="SUPFAM" id="SSF48264">
    <property type="entry name" value="Cytochrome P450"/>
    <property type="match status" value="1"/>
</dbReference>
<dbReference type="InterPro" id="IPR036396">
    <property type="entry name" value="Cyt_P450_sf"/>
</dbReference>
<sequence>MGSGPRDNFLSMPIHFSDQQKKTDSLDLLFLTEDEISGNLFVLTVAGFETAAHTMGFAMTLLAAYPE</sequence>
<name>A0A9W9GBF6_9EURO</name>
<dbReference type="GeneID" id="81390567"/>
<proteinExistence type="predicted"/>
<dbReference type="OrthoDB" id="1470350at2759"/>
<dbReference type="AlphaFoldDB" id="A0A9W9GBF6"/>